<dbReference type="PROSITE" id="PS00134">
    <property type="entry name" value="TRYPSIN_HIS"/>
    <property type="match status" value="1"/>
</dbReference>
<evidence type="ECO:0000313" key="3">
    <source>
        <dbReference type="Proteomes" id="UP000233249"/>
    </source>
</evidence>
<dbReference type="InterPro" id="IPR043504">
    <property type="entry name" value="Peptidase_S1_PA_chymotrypsin"/>
</dbReference>
<evidence type="ECO:0000313" key="2">
    <source>
        <dbReference type="EMBL" id="PKF68526.1"/>
    </source>
</evidence>
<dbReference type="Gene3D" id="2.40.10.10">
    <property type="entry name" value="Trypsin-like serine proteases"/>
    <property type="match status" value="2"/>
</dbReference>
<dbReference type="Proteomes" id="UP000233249">
    <property type="component" value="Unassembled WGS sequence"/>
</dbReference>
<organism evidence="2 3">
    <name type="scientific">Corynebacterium mastitidis</name>
    <dbReference type="NCBI Taxonomy" id="161890"/>
    <lineage>
        <taxon>Bacteria</taxon>
        <taxon>Bacillati</taxon>
        <taxon>Actinomycetota</taxon>
        <taxon>Actinomycetes</taxon>
        <taxon>Mycobacteriales</taxon>
        <taxon>Corynebacteriaceae</taxon>
        <taxon>Corynebacterium</taxon>
    </lineage>
</organism>
<dbReference type="EMBL" id="PJAF01000016">
    <property type="protein sequence ID" value="PKF68526.1"/>
    <property type="molecule type" value="Genomic_DNA"/>
</dbReference>
<dbReference type="AlphaFoldDB" id="A0A2N0X725"/>
<name>A0A2N0X725_9CORY</name>
<dbReference type="GO" id="GO:0004252">
    <property type="term" value="F:serine-type endopeptidase activity"/>
    <property type="evidence" value="ECO:0007669"/>
    <property type="project" value="InterPro"/>
</dbReference>
<dbReference type="SUPFAM" id="SSF50494">
    <property type="entry name" value="Trypsin-like serine proteases"/>
    <property type="match status" value="1"/>
</dbReference>
<dbReference type="InterPro" id="IPR018114">
    <property type="entry name" value="TRYPSIN_HIS"/>
</dbReference>
<proteinExistence type="predicted"/>
<dbReference type="STRING" id="1121365.GCA_000375365_00622"/>
<sequence length="388" mass="40957">MRIRRATLAMLASLTCVSAVAGAAGPASAAEVAPGAPMHLFPPIPAEVPQEIPTEVFTQYCSQGVPGTVILPDGSRKDVMVTAGHCLWGIEGVAEIDPEVYAPLREGRQLIAVRDQGRAVHPALDDRDPEELRLMYDGDDWATADLVEGVEMTRVADSVDQFGQSHGEPVVLTGVRDYTDLEPWDVSFDNLGQPICKDGQTSGRTCGVQVLRSSNGLWYLGLALGGDSGGVNFDPQTGEALGVTSMSVYGVVGRAQPLDVALEKAYGIPDGQVNDYFALPDSTAEHSDMLTLSESEAVSREWAVDTLTQEMATPEEAAAVTQANAETAAEELYGLAEDSVSAIIENPGQTETILQNAESTADSLESLAHDTADTVLEAGLGTALQQLS</sequence>
<comment type="caution">
    <text evidence="2">The sequence shown here is derived from an EMBL/GenBank/DDBJ whole genome shotgun (WGS) entry which is preliminary data.</text>
</comment>
<protein>
    <recommendedName>
        <fullName evidence="4">Trypsin</fullName>
    </recommendedName>
</protein>
<dbReference type="GO" id="GO:0006508">
    <property type="term" value="P:proteolysis"/>
    <property type="evidence" value="ECO:0007669"/>
    <property type="project" value="InterPro"/>
</dbReference>
<evidence type="ECO:0000256" key="1">
    <source>
        <dbReference type="SAM" id="SignalP"/>
    </source>
</evidence>
<accession>A0A2N0X725</accession>
<evidence type="ECO:0008006" key="4">
    <source>
        <dbReference type="Google" id="ProtNLM"/>
    </source>
</evidence>
<feature type="chain" id="PRO_5014851731" description="Trypsin" evidence="1">
    <location>
        <begin position="30"/>
        <end position="388"/>
    </location>
</feature>
<dbReference type="InterPro" id="IPR009003">
    <property type="entry name" value="Peptidase_S1_PA"/>
</dbReference>
<keyword evidence="1" id="KW-0732">Signal</keyword>
<gene>
    <name evidence="2" type="ORF">CXB45_06430</name>
</gene>
<dbReference type="OrthoDB" id="4399934at2"/>
<reference evidence="2 3" key="1">
    <citation type="submission" date="2017-12" db="EMBL/GenBank/DDBJ databases">
        <title>Corynebacterium mastitidis 16-1433 Genome.</title>
        <authorList>
            <person name="Gulvik C.A."/>
        </authorList>
    </citation>
    <scope>NUCLEOTIDE SEQUENCE [LARGE SCALE GENOMIC DNA]</scope>
    <source>
        <strain evidence="2 3">16-1433</strain>
    </source>
</reference>
<feature type="signal peptide" evidence="1">
    <location>
        <begin position="1"/>
        <end position="29"/>
    </location>
</feature>